<gene>
    <name evidence="2" type="ORF">HX871_04080</name>
</gene>
<dbReference type="EMBL" id="JACARY010000005">
    <property type="protein sequence ID" value="NWD93581.1"/>
    <property type="molecule type" value="Genomic_DNA"/>
</dbReference>
<sequence length="66" mass="6442">MIGGISGTGNNSTQSLSAGSQAGGSGGGSGGDDLLGKAEAIAREGFELSLKAKQITNKYAAAKEVR</sequence>
<dbReference type="RefSeq" id="WP_177058706.1">
    <property type="nucleotide sequence ID" value="NZ_JACARY010000005.1"/>
</dbReference>
<dbReference type="Proteomes" id="UP000572863">
    <property type="component" value="Unassembled WGS sequence"/>
</dbReference>
<keyword evidence="3" id="KW-1185">Reference proteome</keyword>
<reference evidence="2 3" key="1">
    <citation type="submission" date="2020-04" db="EMBL/GenBank/DDBJ databases">
        <title>Molecular characterization of pseudomonads from Agaricus bisporus reveal novel blotch 2 pathogens in Western Europe.</title>
        <authorList>
            <person name="Taparia T."/>
            <person name="Krijger M."/>
            <person name="Haynes E."/>
            <person name="Elpinstone J.G."/>
            <person name="Noble R."/>
            <person name="Van Der Wolf J."/>
        </authorList>
    </citation>
    <scope>NUCLEOTIDE SEQUENCE [LARGE SCALE GENOMIC DNA]</scope>
    <source>
        <strain evidence="2 3">P7774</strain>
    </source>
</reference>
<comment type="caution">
    <text evidence="2">The sequence shown here is derived from an EMBL/GenBank/DDBJ whole genome shotgun (WGS) entry which is preliminary data.</text>
</comment>
<evidence type="ECO:0000256" key="1">
    <source>
        <dbReference type="SAM" id="MobiDB-lite"/>
    </source>
</evidence>
<feature type="region of interest" description="Disordered" evidence="1">
    <location>
        <begin position="1"/>
        <end position="34"/>
    </location>
</feature>
<name>A0ABX2QP37_9PSED</name>
<evidence type="ECO:0000313" key="2">
    <source>
        <dbReference type="EMBL" id="NWD93581.1"/>
    </source>
</evidence>
<protein>
    <recommendedName>
        <fullName evidence="4">Type III secretion protein</fullName>
    </recommendedName>
</protein>
<evidence type="ECO:0000313" key="3">
    <source>
        <dbReference type="Proteomes" id="UP000572863"/>
    </source>
</evidence>
<organism evidence="2 3">
    <name type="scientific">Pseudomonas reactans</name>
    <dbReference type="NCBI Taxonomy" id="117680"/>
    <lineage>
        <taxon>Bacteria</taxon>
        <taxon>Pseudomonadati</taxon>
        <taxon>Pseudomonadota</taxon>
        <taxon>Gammaproteobacteria</taxon>
        <taxon>Pseudomonadales</taxon>
        <taxon>Pseudomonadaceae</taxon>
        <taxon>Pseudomonas</taxon>
    </lineage>
</organism>
<proteinExistence type="predicted"/>
<evidence type="ECO:0008006" key="4">
    <source>
        <dbReference type="Google" id="ProtNLM"/>
    </source>
</evidence>
<feature type="compositionally biased region" description="Gly residues" evidence="1">
    <location>
        <begin position="21"/>
        <end position="33"/>
    </location>
</feature>
<accession>A0ABX2QP37</accession>